<evidence type="ECO:0000256" key="1">
    <source>
        <dbReference type="SAM" id="Phobius"/>
    </source>
</evidence>
<name>A0A450TM60_9GAMM</name>
<keyword evidence="1" id="KW-1133">Transmembrane helix</keyword>
<reference evidence="2" key="1">
    <citation type="submission" date="2019-02" db="EMBL/GenBank/DDBJ databases">
        <authorList>
            <person name="Gruber-Vodicka R. H."/>
            <person name="Seah K. B. B."/>
        </authorList>
    </citation>
    <scope>NUCLEOTIDE SEQUENCE</scope>
    <source>
        <strain evidence="2">BECK_BZ131</strain>
    </source>
</reference>
<evidence type="ECO:0000313" key="2">
    <source>
        <dbReference type="EMBL" id="VFJ68796.1"/>
    </source>
</evidence>
<protein>
    <submittedName>
        <fullName evidence="2">Uncharacterized protein</fullName>
    </submittedName>
</protein>
<accession>A0A450TM60</accession>
<proteinExistence type="predicted"/>
<dbReference type="AlphaFoldDB" id="A0A450TM60"/>
<sequence>MNNSNNEKSGGLIKIFTDVLIQFLELIPKAVTDIEHQWLRFLAILMGLSFLALFSFFIVLYLSCDNINSYVWLTTLFFCAVLFLDILFLIPVMMLHREECRYIRQKQDALTEAVRDGADKKRQL</sequence>
<keyword evidence="1" id="KW-0812">Transmembrane</keyword>
<organism evidence="2">
    <name type="scientific">Candidatus Kentrum sp. FW</name>
    <dbReference type="NCBI Taxonomy" id="2126338"/>
    <lineage>
        <taxon>Bacteria</taxon>
        <taxon>Pseudomonadati</taxon>
        <taxon>Pseudomonadota</taxon>
        <taxon>Gammaproteobacteria</taxon>
        <taxon>Candidatus Kentrum</taxon>
    </lineage>
</organism>
<gene>
    <name evidence="2" type="ORF">BECKFW1821C_GA0114237_101612</name>
</gene>
<dbReference type="EMBL" id="CAADFE010000016">
    <property type="protein sequence ID" value="VFJ68796.1"/>
    <property type="molecule type" value="Genomic_DNA"/>
</dbReference>
<feature type="transmembrane region" description="Helical" evidence="1">
    <location>
        <begin position="69"/>
        <end position="95"/>
    </location>
</feature>
<keyword evidence="1" id="KW-0472">Membrane</keyword>
<feature type="transmembrane region" description="Helical" evidence="1">
    <location>
        <begin position="38"/>
        <end position="63"/>
    </location>
</feature>